<evidence type="ECO:0000313" key="13">
    <source>
        <dbReference type="EMBL" id="CAD5125355.1"/>
    </source>
</evidence>
<comment type="function">
    <text evidence="9">Component of the Mediator complex, a coactivator involved in regulated transcription of nearly all RNA polymerase II-dependent genes. Mediator functions as a bridge to convey information from gene-specific regulatory proteins to the basal RNA polymerase II transcription machinery. Mediator is recruited to promoters by direct interactions with regulatory proteins and serves as a scaffold for the assembly of a functional preinitiation complex with RNA polymerase II and the general transcription factors.</text>
</comment>
<proteinExistence type="inferred from homology"/>
<evidence type="ECO:0000256" key="4">
    <source>
        <dbReference type="ARBA" id="ARBA00022491"/>
    </source>
</evidence>
<comment type="subunit">
    <text evidence="9">Component of the Mediator complex.</text>
</comment>
<organism evidence="13 14">
    <name type="scientific">Dimorphilus gyrociliatus</name>
    <dbReference type="NCBI Taxonomy" id="2664684"/>
    <lineage>
        <taxon>Eukaryota</taxon>
        <taxon>Metazoa</taxon>
        <taxon>Spiralia</taxon>
        <taxon>Lophotrochozoa</taxon>
        <taxon>Annelida</taxon>
        <taxon>Polychaeta</taxon>
        <taxon>Polychaeta incertae sedis</taxon>
        <taxon>Dinophilidae</taxon>
        <taxon>Dimorphilus</taxon>
    </lineage>
</organism>
<reference evidence="13 14" key="1">
    <citation type="submission" date="2020-08" db="EMBL/GenBank/DDBJ databases">
        <authorList>
            <person name="Hejnol A."/>
        </authorList>
    </citation>
    <scope>NUCLEOTIDE SEQUENCE [LARGE SCALE GENOMIC DNA]</scope>
</reference>
<feature type="compositionally biased region" description="Low complexity" evidence="10">
    <location>
        <begin position="641"/>
        <end position="652"/>
    </location>
</feature>
<evidence type="ECO:0000256" key="3">
    <source>
        <dbReference type="ARBA" id="ARBA00019618"/>
    </source>
</evidence>
<keyword evidence="7 9" id="KW-0804">Transcription</keyword>
<dbReference type="InterPro" id="IPR041285">
    <property type="entry name" value="MID_MedPIWI"/>
</dbReference>
<keyword evidence="8 9" id="KW-0539">Nucleus</keyword>
<keyword evidence="14" id="KW-1185">Reference proteome</keyword>
<evidence type="ECO:0000256" key="1">
    <source>
        <dbReference type="ARBA" id="ARBA00004123"/>
    </source>
</evidence>
<comment type="similarity">
    <text evidence="2 9">Belongs to the Mediator complex subunit 13 family.</text>
</comment>
<evidence type="ECO:0000313" key="14">
    <source>
        <dbReference type="Proteomes" id="UP000549394"/>
    </source>
</evidence>
<feature type="region of interest" description="Disordered" evidence="10">
    <location>
        <begin position="614"/>
        <end position="656"/>
    </location>
</feature>
<keyword evidence="6 9" id="KW-0010">Activator</keyword>
<dbReference type="OrthoDB" id="103819at2759"/>
<evidence type="ECO:0000256" key="7">
    <source>
        <dbReference type="ARBA" id="ARBA00023163"/>
    </source>
</evidence>
<keyword evidence="4 9" id="KW-0678">Repressor</keyword>
<dbReference type="Pfam" id="PF18296">
    <property type="entry name" value="MID_MedPIWI"/>
    <property type="match status" value="1"/>
</dbReference>
<dbReference type="GO" id="GO:0003713">
    <property type="term" value="F:transcription coactivator activity"/>
    <property type="evidence" value="ECO:0007669"/>
    <property type="project" value="TreeGrafter"/>
</dbReference>
<evidence type="ECO:0000256" key="10">
    <source>
        <dbReference type="SAM" id="MobiDB-lite"/>
    </source>
</evidence>
<feature type="region of interest" description="Disordered" evidence="10">
    <location>
        <begin position="453"/>
        <end position="506"/>
    </location>
</feature>
<comment type="subcellular location">
    <subcellularLocation>
        <location evidence="1 9">Nucleus</location>
    </subcellularLocation>
</comment>
<dbReference type="PANTHER" id="PTHR48249">
    <property type="entry name" value="MEDIATOR OF RNA POLYMERASE II TRANSCRIPTION SUBUNIT 13"/>
    <property type="match status" value="1"/>
</dbReference>
<feature type="region of interest" description="Disordered" evidence="10">
    <location>
        <begin position="565"/>
        <end position="598"/>
    </location>
</feature>
<dbReference type="Proteomes" id="UP000549394">
    <property type="component" value="Unassembled WGS sequence"/>
</dbReference>
<dbReference type="Pfam" id="PF06333">
    <property type="entry name" value="Med13_C"/>
    <property type="match status" value="1"/>
</dbReference>
<gene>
    <name evidence="13" type="ORF">DGYR_LOCUS12736</name>
</gene>
<evidence type="ECO:0000259" key="11">
    <source>
        <dbReference type="Pfam" id="PF06333"/>
    </source>
</evidence>
<dbReference type="PANTHER" id="PTHR48249:SF3">
    <property type="entry name" value="MEDIATOR OF RNA POLYMERASE II TRANSCRIPTION SUBUNIT 13"/>
    <property type="match status" value="1"/>
</dbReference>
<feature type="region of interest" description="Disordered" evidence="10">
    <location>
        <begin position="404"/>
        <end position="424"/>
    </location>
</feature>
<dbReference type="GO" id="GO:0016592">
    <property type="term" value="C:mediator complex"/>
    <property type="evidence" value="ECO:0007669"/>
    <property type="project" value="InterPro"/>
</dbReference>
<sequence length="1721" mass="192467">MMSRPLTTVNGCSLEDCYTNLFALTELDGIRWCKLVAPNQRRYQDPLEDPILKAYNRGISKELLCVWKRTTRFIDPNDYSTENPLLNGKKELWVFWYKDQPHHLPGIRAEFQLKDEESGQWEHQDQGNQFNYQCRILLFKAIHNLIEKHLIAQGFVRIGKWFLHPYTQDVTEPDKSVHFSFSFSFFLHGESTVCASVDVRQHPILYRLHAHHLLIAEQDPQQVSVLLAPYGMAGTLTGAAFREGDPRIHRMLHEWKEHFYIDDTFDRDDSSKPPLFVEVVVAGTRLKYPSCFVLTENAATTLYNNSSAPQPPPILAYSPPCTPCPPDQAQKSSFSILSDSQGMTPAPIRVEGAAECGMKICFKAWRDASMTPLREMPNPEESNPANWDYMDPTAKSNCLCNRIRQRNSTKSMNKSPEGKRSRQKIPQRIAFHVRTQHIDQMIPSDIDFIGAVPSAQLPPNTAGPPTPYTKSPSVPTFSSNTPTPSVNNTQPITPHETPSTLESPPSLCAPSSPFVKNYPFQDAMMPVLKERFPPEDGFLNDENMQNFEDVSAFLALPLKRLRRDYGESDSEISEPSPSPSPQPSQTALSPFGEEERVKHTLEQHSDFTALENIFESDDSDSPTPTDEKHNNMDSLYPTPPSSNSQSQTEQSPCPNVQDEAMDTAVSSIFDHQSESLLGPLAQACNWPTAQRFNALSIASPLSQASNLPKYTVSVRLPQIPQATGRNQHSGINEVIRKDNCLTPVKNDRLERAPSSYDMQSPASNASSYAAVAHSKQPVTSTNYAEANAILLNVLLYDSLLNLFKDHNFDSCPLCACNMNIRGSDAESYLVSQNDRRELESTCVCGFSAVMNRRYAIASGLFMEDQMDITGMIDTTKEQPKPRSNGEKELDAQPSDIMTAVRQYFMTAQLSMSSEWDSDVDFEQQLRSMELRDGGTRQLEIQDGCAITWSALELSKFSGDPSNSNPPQPKHVDETIFKESCLHKWPYFQSNAKIPANCHDVVRLLNSLNPLLQDAIQKKNNNWDTTYNVMGPLTWKDFHLLARRGTDEASAPQPIPQILAGYDKEWISVAPYSLRYWDKLLMEPYSAPRDVTYVVLAPEHDYVLDHVCAYIRELSDVYESCHLGRHRPIDSLRQGILRIGKQCLQMVSGDVALDDWFKLIGNTPIAAKISIYARICKGVLAGFLAMQNKGIKEEDNNNLPTYVVYVIDPFSGSSWPQGDRLATLGFFRCFDELCKQVGPQVSSRLTMQIISQHEILAARMSPDNNQLKTLALSVYTKCSRILTHRVSGRCLTGFGPAAEGERRLNKLENPPQYKLFTPPFTLTNTNKRWSSTENTHDGVLFVGYCLSEDQKWLLAAVTDNNGELLDTCTINIYIPNRGARRSKASARKIGLKKLWQFIIGLISGTLMSWRLVIGRFGRIGHGELKGWAGLLSRDNLTKSNSELKEVCSACSDLKPNVGANIVGACLISMEAHQSIQVMPDCVKVEEKSSSSCPLSTPRDASSTTHILVLPTSATAQYQTQGTIQPHEEAEDLGIDYIGAGEIDDETLGLNFDDILKSMNAPNSPVSNGHSSPTHLSNAGQANINNINSADSDPQEIPQTILQQPLAIGFYVSTAATGALPRWFWSACPQRAKVLPVCLKAALHLHNVLHQTDSDEFASSSTQKSSTHPLDSNLTSDVLRYVLETYNALSWLTFDFKLNDRRSCLPVHFVVLMQIYHAINKLI</sequence>
<accession>A0A7I8WB34</accession>
<name>A0A7I8WB34_9ANNE</name>
<evidence type="ECO:0000259" key="12">
    <source>
        <dbReference type="Pfam" id="PF18296"/>
    </source>
</evidence>
<dbReference type="EMBL" id="CAJFCJ010000026">
    <property type="protein sequence ID" value="CAD5125355.1"/>
    <property type="molecule type" value="Genomic_DNA"/>
</dbReference>
<feature type="domain" description="Mediator complex subunit Med13 C-terminal" evidence="11">
    <location>
        <begin position="1330"/>
        <end position="1710"/>
    </location>
</feature>
<evidence type="ECO:0000256" key="8">
    <source>
        <dbReference type="ARBA" id="ARBA00023242"/>
    </source>
</evidence>
<evidence type="ECO:0000256" key="2">
    <source>
        <dbReference type="ARBA" id="ARBA00009354"/>
    </source>
</evidence>
<feature type="compositionally biased region" description="Polar residues" evidence="10">
    <location>
        <begin position="468"/>
        <end position="503"/>
    </location>
</feature>
<protein>
    <recommendedName>
        <fullName evidence="3 9">Mediator of RNA polymerase II transcription subunit 13</fullName>
    </recommendedName>
</protein>
<keyword evidence="5 9" id="KW-0805">Transcription regulation</keyword>
<evidence type="ECO:0000256" key="6">
    <source>
        <dbReference type="ARBA" id="ARBA00023159"/>
    </source>
</evidence>
<feature type="domain" description="MID" evidence="12">
    <location>
        <begin position="1088"/>
        <end position="1279"/>
    </location>
</feature>
<evidence type="ECO:0000256" key="5">
    <source>
        <dbReference type="ARBA" id="ARBA00023015"/>
    </source>
</evidence>
<comment type="caution">
    <text evidence="13">The sequence shown here is derived from an EMBL/GenBank/DDBJ whole genome shotgun (WGS) entry which is preliminary data.</text>
</comment>
<dbReference type="GO" id="GO:0045944">
    <property type="term" value="P:positive regulation of transcription by RNA polymerase II"/>
    <property type="evidence" value="ECO:0007669"/>
    <property type="project" value="TreeGrafter"/>
</dbReference>
<evidence type="ECO:0000256" key="9">
    <source>
        <dbReference type="RuleBase" id="RU364134"/>
    </source>
</evidence>
<dbReference type="InterPro" id="IPR051139">
    <property type="entry name" value="Mediator_complx_sub13"/>
</dbReference>
<dbReference type="InterPro" id="IPR009401">
    <property type="entry name" value="Med13_C"/>
</dbReference>
<feature type="region of interest" description="Disordered" evidence="10">
    <location>
        <begin position="1560"/>
        <end position="1590"/>
    </location>
</feature>